<evidence type="ECO:0000313" key="2">
    <source>
        <dbReference type="EMBL" id="MCD7451198.1"/>
    </source>
</evidence>
<sequence length="128" mass="14308">MEGCNDSLRPVTTHGDDPLEETQRRCKDDPLTMSHRMTRGSRTSRVPLQGLQDSSTSGEFLQARRSNKHSGSGASSISSGIRLENVSKSYKGVMVLKDEEFMSAFKEEMEVAERLEKLQKAIEKSIDD</sequence>
<accession>A0ABS8RX93</accession>
<reference evidence="2 3" key="1">
    <citation type="journal article" date="2021" name="BMC Genomics">
        <title>Datura genome reveals duplications of psychoactive alkaloid biosynthetic genes and high mutation rate following tissue culture.</title>
        <authorList>
            <person name="Rajewski A."/>
            <person name="Carter-House D."/>
            <person name="Stajich J."/>
            <person name="Litt A."/>
        </authorList>
    </citation>
    <scope>NUCLEOTIDE SEQUENCE [LARGE SCALE GENOMIC DNA]</scope>
    <source>
        <strain evidence="2">AR-01</strain>
    </source>
</reference>
<proteinExistence type="predicted"/>
<protein>
    <submittedName>
        <fullName evidence="2">Uncharacterized protein</fullName>
    </submittedName>
</protein>
<feature type="compositionally biased region" description="Low complexity" evidence="1">
    <location>
        <begin position="70"/>
        <end position="81"/>
    </location>
</feature>
<gene>
    <name evidence="2" type="ORF">HAX54_010081</name>
</gene>
<feature type="region of interest" description="Disordered" evidence="1">
    <location>
        <begin position="1"/>
        <end position="81"/>
    </location>
</feature>
<comment type="caution">
    <text evidence="2">The sequence shown here is derived from an EMBL/GenBank/DDBJ whole genome shotgun (WGS) entry which is preliminary data.</text>
</comment>
<dbReference type="Proteomes" id="UP000823775">
    <property type="component" value="Unassembled WGS sequence"/>
</dbReference>
<organism evidence="2 3">
    <name type="scientific">Datura stramonium</name>
    <name type="common">Jimsonweed</name>
    <name type="synonym">Common thornapple</name>
    <dbReference type="NCBI Taxonomy" id="4076"/>
    <lineage>
        <taxon>Eukaryota</taxon>
        <taxon>Viridiplantae</taxon>
        <taxon>Streptophyta</taxon>
        <taxon>Embryophyta</taxon>
        <taxon>Tracheophyta</taxon>
        <taxon>Spermatophyta</taxon>
        <taxon>Magnoliopsida</taxon>
        <taxon>eudicotyledons</taxon>
        <taxon>Gunneridae</taxon>
        <taxon>Pentapetalae</taxon>
        <taxon>asterids</taxon>
        <taxon>lamiids</taxon>
        <taxon>Solanales</taxon>
        <taxon>Solanaceae</taxon>
        <taxon>Solanoideae</taxon>
        <taxon>Datureae</taxon>
        <taxon>Datura</taxon>
    </lineage>
</organism>
<keyword evidence="3" id="KW-1185">Reference proteome</keyword>
<feature type="compositionally biased region" description="Basic and acidic residues" evidence="1">
    <location>
        <begin position="14"/>
        <end position="30"/>
    </location>
</feature>
<name>A0ABS8RX93_DATST</name>
<evidence type="ECO:0000313" key="3">
    <source>
        <dbReference type="Proteomes" id="UP000823775"/>
    </source>
</evidence>
<evidence type="ECO:0000256" key="1">
    <source>
        <dbReference type="SAM" id="MobiDB-lite"/>
    </source>
</evidence>
<dbReference type="EMBL" id="JACEIK010000155">
    <property type="protein sequence ID" value="MCD7451198.1"/>
    <property type="molecule type" value="Genomic_DNA"/>
</dbReference>
<feature type="compositionally biased region" description="Polar residues" evidence="1">
    <location>
        <begin position="40"/>
        <end position="59"/>
    </location>
</feature>